<accession>A0A1G1KU99</accession>
<feature type="transmembrane region" description="Helical" evidence="1">
    <location>
        <begin position="333"/>
        <end position="352"/>
    </location>
</feature>
<dbReference type="AlphaFoldDB" id="A0A1G1KU99"/>
<dbReference type="EMBL" id="MHFR01000053">
    <property type="protein sequence ID" value="OGW96129.1"/>
    <property type="molecule type" value="Genomic_DNA"/>
</dbReference>
<organism evidence="2 3">
    <name type="scientific">Candidatus Danuiimicrobium aquiferis</name>
    <dbReference type="NCBI Taxonomy" id="1801832"/>
    <lineage>
        <taxon>Bacteria</taxon>
        <taxon>Pseudomonadati</taxon>
        <taxon>Candidatus Omnitrophota</taxon>
        <taxon>Candidatus Danuiimicrobium</taxon>
    </lineage>
</organism>
<reference evidence="2 3" key="1">
    <citation type="journal article" date="2016" name="Nat. Commun.">
        <title>Thousands of microbial genomes shed light on interconnected biogeochemical processes in an aquifer system.</title>
        <authorList>
            <person name="Anantharaman K."/>
            <person name="Brown C.T."/>
            <person name="Hug L.A."/>
            <person name="Sharon I."/>
            <person name="Castelle C.J."/>
            <person name="Probst A.J."/>
            <person name="Thomas B.C."/>
            <person name="Singh A."/>
            <person name="Wilkins M.J."/>
            <person name="Karaoz U."/>
            <person name="Brodie E.L."/>
            <person name="Williams K.H."/>
            <person name="Hubbard S.S."/>
            <person name="Banfield J.F."/>
        </authorList>
    </citation>
    <scope>NUCLEOTIDE SEQUENCE [LARGE SCALE GENOMIC DNA]</scope>
</reference>
<keyword evidence="1" id="KW-0472">Membrane</keyword>
<keyword evidence="1" id="KW-1133">Transmembrane helix</keyword>
<comment type="caution">
    <text evidence="2">The sequence shown here is derived from an EMBL/GenBank/DDBJ whole genome shotgun (WGS) entry which is preliminary data.</text>
</comment>
<sequence>MEKGVGIYIGRKEVIAACVVRLKGALQLKQFAIEPIIIDESEGQHARPAAKRQTTPESQAVERALLKMGIRHAYLNASISSGHFATRFFKMPVIPRREWDEAIRFEARRYVPYKLDESFSDFHVEYHDLPNEGKSLWVTYTAVKQEVLYSHLGHLRKGTAGVYMVEPVFCSIARTLGVVEKDLKNKTYGFILIDADGSVNITLASQGTVFLCRDFFLSDDQVANETRFFQEVKASLDFLFNKSGQAKIDQIFLVGNGDLIFWNNFLTGVFGKQAEILLAGFPAEQNIPKNVLGALIVPIGLALLNLGYESPLGDFQLLPVADRQIDPAKIKKVVLSELFGIVLFFLAVYFVGLQPYLNRAKQEAVNQLSPEARADMELAQKAPAALSALKSELETGLNQLKQVSGKSVSMKEILFELVSAMPKSVWIEDVSYGTGRDGQRFSRMGGERQNEGGKLKFEIRGYCYLADAEKEVQEINQWVKDLNAMKRFSASFKSISLEEVKRQKLMGRDASQFYILCS</sequence>
<dbReference type="Proteomes" id="UP000178187">
    <property type="component" value="Unassembled WGS sequence"/>
</dbReference>
<evidence type="ECO:0000256" key="1">
    <source>
        <dbReference type="SAM" id="Phobius"/>
    </source>
</evidence>
<dbReference type="Gene3D" id="3.30.1490.300">
    <property type="match status" value="1"/>
</dbReference>
<evidence type="ECO:0000313" key="2">
    <source>
        <dbReference type="EMBL" id="OGW96129.1"/>
    </source>
</evidence>
<evidence type="ECO:0008006" key="4">
    <source>
        <dbReference type="Google" id="ProtNLM"/>
    </source>
</evidence>
<dbReference type="Gene3D" id="3.30.420.40">
    <property type="match status" value="2"/>
</dbReference>
<proteinExistence type="predicted"/>
<gene>
    <name evidence="2" type="ORF">A3G33_02105</name>
</gene>
<name>A0A1G1KU99_9BACT</name>
<protein>
    <recommendedName>
        <fullName evidence="4">SHS2 domain-containing protein</fullName>
    </recommendedName>
</protein>
<evidence type="ECO:0000313" key="3">
    <source>
        <dbReference type="Proteomes" id="UP000178187"/>
    </source>
</evidence>
<keyword evidence="1" id="KW-0812">Transmembrane</keyword>